<keyword evidence="2" id="KW-1133">Transmembrane helix</keyword>
<dbReference type="Proteomes" id="UP001595947">
    <property type="component" value="Unassembled WGS sequence"/>
</dbReference>
<dbReference type="RefSeq" id="WP_378036042.1">
    <property type="nucleotide sequence ID" value="NZ_JBHSIV010000009.1"/>
</dbReference>
<comment type="caution">
    <text evidence="3">The sequence shown here is derived from an EMBL/GenBank/DDBJ whole genome shotgun (WGS) entry which is preliminary data.</text>
</comment>
<feature type="compositionally biased region" description="Polar residues" evidence="1">
    <location>
        <begin position="1"/>
        <end position="16"/>
    </location>
</feature>
<reference evidence="4" key="1">
    <citation type="journal article" date="2019" name="Int. J. Syst. Evol. Microbiol.">
        <title>The Global Catalogue of Microorganisms (GCM) 10K type strain sequencing project: providing services to taxonomists for standard genome sequencing and annotation.</title>
        <authorList>
            <consortium name="The Broad Institute Genomics Platform"/>
            <consortium name="The Broad Institute Genome Sequencing Center for Infectious Disease"/>
            <person name="Wu L."/>
            <person name="Ma J."/>
        </authorList>
    </citation>
    <scope>NUCLEOTIDE SEQUENCE [LARGE SCALE GENOMIC DNA]</scope>
    <source>
        <strain evidence="4">CGMCC 4.7093</strain>
    </source>
</reference>
<evidence type="ECO:0000313" key="4">
    <source>
        <dbReference type="Proteomes" id="UP001595947"/>
    </source>
</evidence>
<gene>
    <name evidence="3" type="ORF">ACFPBZ_10780</name>
</gene>
<sequence>MAQQGTEEQQADSEQQAGDEASGKHRSSEDEQASSGEQSSGDGQASGDGQSSGEQSSSDGQQSSEKQSDDKQSDGQQSSEKQSSDEQPTQKQESAPSEQKTEKHESAASEQKTEKQQTQQKDAPAQQQRGKADTSWAEPEQKPKRSLDVGELAWRTGNVIATVVRTLALLFALVLIVNVVLILVGVNPANGVAQFIGGVADTVILGFRNLFVPSNPTVALIVNSLVAAVFWVFVGELLSRLIRFLAARVK</sequence>
<feature type="region of interest" description="Disordered" evidence="1">
    <location>
        <begin position="1"/>
        <end position="144"/>
    </location>
</feature>
<evidence type="ECO:0000256" key="1">
    <source>
        <dbReference type="SAM" id="MobiDB-lite"/>
    </source>
</evidence>
<feature type="compositionally biased region" description="Basic and acidic residues" evidence="1">
    <location>
        <begin position="99"/>
        <end position="115"/>
    </location>
</feature>
<feature type="compositionally biased region" description="Low complexity" evidence="1">
    <location>
        <begin position="74"/>
        <end position="87"/>
    </location>
</feature>
<organism evidence="3 4">
    <name type="scientific">Actinomycetospora atypica</name>
    <dbReference type="NCBI Taxonomy" id="1290095"/>
    <lineage>
        <taxon>Bacteria</taxon>
        <taxon>Bacillati</taxon>
        <taxon>Actinomycetota</taxon>
        <taxon>Actinomycetes</taxon>
        <taxon>Pseudonocardiales</taxon>
        <taxon>Pseudonocardiaceae</taxon>
        <taxon>Actinomycetospora</taxon>
    </lineage>
</organism>
<feature type="transmembrane region" description="Helical" evidence="2">
    <location>
        <begin position="217"/>
        <end position="238"/>
    </location>
</feature>
<dbReference type="EMBL" id="JBHSIV010000009">
    <property type="protein sequence ID" value="MFC5062690.1"/>
    <property type="molecule type" value="Genomic_DNA"/>
</dbReference>
<feature type="transmembrane region" description="Helical" evidence="2">
    <location>
        <begin position="167"/>
        <end position="186"/>
    </location>
</feature>
<keyword evidence="2" id="KW-0812">Transmembrane</keyword>
<evidence type="ECO:0000256" key="2">
    <source>
        <dbReference type="SAM" id="Phobius"/>
    </source>
</evidence>
<feature type="compositionally biased region" description="Polar residues" evidence="1">
    <location>
        <begin position="89"/>
        <end position="98"/>
    </location>
</feature>
<keyword evidence="2" id="KW-0472">Membrane</keyword>
<feature type="compositionally biased region" description="Low complexity" evidence="1">
    <location>
        <begin position="33"/>
        <end position="65"/>
    </location>
</feature>
<accession>A0ABV9YIM5</accession>
<protein>
    <submittedName>
        <fullName evidence="3">Uncharacterized protein</fullName>
    </submittedName>
</protein>
<keyword evidence="4" id="KW-1185">Reference proteome</keyword>
<name>A0ABV9YIM5_9PSEU</name>
<proteinExistence type="predicted"/>
<feature type="compositionally biased region" description="Low complexity" evidence="1">
    <location>
        <begin position="116"/>
        <end position="128"/>
    </location>
</feature>
<evidence type="ECO:0000313" key="3">
    <source>
        <dbReference type="EMBL" id="MFC5062690.1"/>
    </source>
</evidence>